<feature type="binding site" evidence="8">
    <location>
        <position position="191"/>
    </location>
    <ligand>
        <name>substrate</name>
    </ligand>
</feature>
<comment type="function">
    <text evidence="8">Bifunctional enzyme that catalyzes the enolization of 2,3-diketo-5-methylthiopentyl-1-phosphate (DK-MTP-1-P) into the intermediate 2-hydroxy-3-keto-5-methylthiopentenyl-1-phosphate (HK-MTPenyl-1-P), which is then dephosphorylated to form the acireductone 1,2-dihydroxy-3-keto-5-methylthiopentene (DHK-MTPene).</text>
</comment>
<evidence type="ECO:0000256" key="1">
    <source>
        <dbReference type="ARBA" id="ARBA00022490"/>
    </source>
</evidence>
<dbReference type="SFLD" id="SFLDG01129">
    <property type="entry name" value="C1.5:_HAD__Beta-PGM__Phosphata"/>
    <property type="match status" value="1"/>
</dbReference>
<name>A0A8J5R2R7_9HYME</name>
<comment type="subunit">
    <text evidence="8">Monomer.</text>
</comment>
<keyword evidence="4 8" id="KW-0378">Hydrolase</keyword>
<feature type="binding site" evidence="8">
    <location>
        <position position="26"/>
    </location>
    <ligand>
        <name>Mg(2+)</name>
        <dbReference type="ChEBI" id="CHEBI:18420"/>
    </ligand>
</feature>
<comment type="similarity">
    <text evidence="8">Belongs to the HAD-like hydrolase superfamily. MasA/MtnC family.</text>
</comment>
<comment type="subcellular location">
    <subcellularLocation>
        <location evidence="8">Cytoplasm</location>
    </subcellularLocation>
    <subcellularLocation>
        <location evidence="8">Nucleus</location>
    </subcellularLocation>
</comment>
<evidence type="ECO:0000256" key="6">
    <source>
        <dbReference type="ARBA" id="ARBA00023167"/>
    </source>
</evidence>
<dbReference type="FunFam" id="3.40.50.1000:FF:000079">
    <property type="entry name" value="Enolase-phosphatase E1"/>
    <property type="match status" value="1"/>
</dbReference>
<proteinExistence type="inferred from homology"/>
<dbReference type="SFLD" id="SFLDG01133">
    <property type="entry name" value="C1.5.4:_Enolase-phosphatase_Li"/>
    <property type="match status" value="1"/>
</dbReference>
<dbReference type="EC" id="3.1.3.77" evidence="8"/>
<feature type="compositionally biased region" description="Basic and acidic residues" evidence="9">
    <location>
        <begin position="430"/>
        <end position="455"/>
    </location>
</feature>
<dbReference type="SFLD" id="SFLDF00044">
    <property type="entry name" value="enolase-phosphatase"/>
    <property type="match status" value="1"/>
</dbReference>
<dbReference type="GO" id="GO:0043874">
    <property type="term" value="F:acireductone synthase activity"/>
    <property type="evidence" value="ECO:0007669"/>
    <property type="project" value="UniProtKB-EC"/>
</dbReference>
<dbReference type="PANTHER" id="PTHR20371:SF1">
    <property type="entry name" value="ENOLASE-PHOSPHATASE E1"/>
    <property type="match status" value="1"/>
</dbReference>
<keyword evidence="2 8" id="KW-0028">Amino-acid biosynthesis</keyword>
<accession>A0A8J5R2R7</accession>
<dbReference type="GO" id="GO:0005634">
    <property type="term" value="C:nucleus"/>
    <property type="evidence" value="ECO:0007669"/>
    <property type="project" value="UniProtKB-SubCell"/>
</dbReference>
<comment type="cofactor">
    <cofactor evidence="8">
        <name>Mg(2+)</name>
        <dbReference type="ChEBI" id="CHEBI:18420"/>
    </cofactor>
    <text evidence="8">Binds 1 Mg(2+) ion per subunit.</text>
</comment>
<evidence type="ECO:0000256" key="9">
    <source>
        <dbReference type="SAM" id="MobiDB-lite"/>
    </source>
</evidence>
<dbReference type="GO" id="GO:0000287">
    <property type="term" value="F:magnesium ion binding"/>
    <property type="evidence" value="ECO:0007669"/>
    <property type="project" value="UniProtKB-UniRule"/>
</dbReference>
<dbReference type="InterPro" id="IPR023943">
    <property type="entry name" value="Enolase-ppase_E1"/>
</dbReference>
<feature type="compositionally biased region" description="Basic and acidic residues" evidence="9">
    <location>
        <begin position="580"/>
        <end position="622"/>
    </location>
</feature>
<dbReference type="Pfam" id="PF00702">
    <property type="entry name" value="Hydrolase"/>
    <property type="match status" value="1"/>
</dbReference>
<feature type="compositionally biased region" description="Basic and acidic residues" evidence="9">
    <location>
        <begin position="357"/>
        <end position="423"/>
    </location>
</feature>
<dbReference type="NCBIfam" id="TIGR01691">
    <property type="entry name" value="enolase-ppase"/>
    <property type="match status" value="1"/>
</dbReference>
<comment type="caution">
    <text evidence="10">The sequence shown here is derived from an EMBL/GenBank/DDBJ whole genome shotgun (WGS) entry which is preliminary data.</text>
</comment>
<reference evidence="10" key="2">
    <citation type="submission" date="2021-04" db="EMBL/GenBank/DDBJ databases">
        <title>Genome-wide patterns of bracovirus chromosomal integration into multiple host tissues during parasitism.</title>
        <authorList>
            <person name="Chebbi M.A.C."/>
        </authorList>
    </citation>
    <scope>NUCLEOTIDE SEQUENCE</scope>
    <source>
        <tissue evidence="10">Whole body</tissue>
    </source>
</reference>
<keyword evidence="7 8" id="KW-0539">Nucleus</keyword>
<feature type="compositionally biased region" description="Basic and acidic residues" evidence="9">
    <location>
        <begin position="630"/>
        <end position="648"/>
    </location>
</feature>
<feature type="compositionally biased region" description="Basic and acidic residues" evidence="9">
    <location>
        <begin position="529"/>
        <end position="555"/>
    </location>
</feature>
<feature type="binding site" evidence="8">
    <location>
        <position position="217"/>
    </location>
    <ligand>
        <name>Mg(2+)</name>
        <dbReference type="ChEBI" id="CHEBI:18420"/>
    </ligand>
</feature>
<dbReference type="EMBL" id="JAAOIC020000048">
    <property type="protein sequence ID" value="KAG8036923.1"/>
    <property type="molecule type" value="Genomic_DNA"/>
</dbReference>
<dbReference type="HAMAP" id="MF_03117">
    <property type="entry name" value="Salvage_MtnC_euk"/>
    <property type="match status" value="1"/>
</dbReference>
<dbReference type="SFLD" id="SFLDS00003">
    <property type="entry name" value="Haloacid_Dehalogenase"/>
    <property type="match status" value="1"/>
</dbReference>
<dbReference type="GO" id="GO:0019509">
    <property type="term" value="P:L-methionine salvage from methylthioadenosine"/>
    <property type="evidence" value="ECO:0007669"/>
    <property type="project" value="UniProtKB-UniRule"/>
</dbReference>
<gene>
    <name evidence="10" type="ORF">G9C98_004245</name>
</gene>
<evidence type="ECO:0000256" key="7">
    <source>
        <dbReference type="ARBA" id="ARBA00023242"/>
    </source>
</evidence>
<keyword evidence="3 8" id="KW-0479">Metal-binding</keyword>
<feature type="compositionally biased region" description="Basic and acidic residues" evidence="9">
    <location>
        <begin position="269"/>
        <end position="287"/>
    </location>
</feature>
<comment type="pathway">
    <text evidence="8">Amino-acid biosynthesis; L-methionine biosynthesis via salvage pathway; L-methionine from S-methyl-5-thio-alpha-D-ribose 1-phosphate: step 3/6.</text>
</comment>
<keyword evidence="5 8" id="KW-0460">Magnesium</keyword>
<feature type="binding site" evidence="8">
    <location>
        <begin position="157"/>
        <end position="158"/>
    </location>
    <ligand>
        <name>substrate</name>
    </ligand>
</feature>
<evidence type="ECO:0000256" key="8">
    <source>
        <dbReference type="HAMAP-Rule" id="MF_03117"/>
    </source>
</evidence>
<keyword evidence="1 8" id="KW-0963">Cytoplasm</keyword>
<dbReference type="GO" id="GO:0005737">
    <property type="term" value="C:cytoplasm"/>
    <property type="evidence" value="ECO:0007669"/>
    <property type="project" value="UniProtKB-SubCell"/>
</dbReference>
<protein>
    <recommendedName>
        <fullName evidence="8">Enolase-phosphatase E1</fullName>
        <ecNumber evidence="8">3.1.3.77</ecNumber>
    </recommendedName>
    <alternativeName>
        <fullName evidence="8">2,3-diketo-5-methylthio-1-phosphopentane phosphatase</fullName>
    </alternativeName>
</protein>
<dbReference type="PANTHER" id="PTHR20371">
    <property type="entry name" value="ENOLASE-PHOSPHATASE E1"/>
    <property type="match status" value="1"/>
</dbReference>
<evidence type="ECO:0000256" key="2">
    <source>
        <dbReference type="ARBA" id="ARBA00022605"/>
    </source>
</evidence>
<dbReference type="OrthoDB" id="272500at2759"/>
<feature type="compositionally biased region" description="Basic and acidic residues" evidence="9">
    <location>
        <begin position="481"/>
        <end position="522"/>
    </location>
</feature>
<feature type="compositionally biased region" description="Low complexity" evidence="9">
    <location>
        <begin position="558"/>
        <end position="571"/>
    </location>
</feature>
<evidence type="ECO:0000256" key="4">
    <source>
        <dbReference type="ARBA" id="ARBA00022801"/>
    </source>
</evidence>
<dbReference type="UniPathway" id="UPA00904">
    <property type="reaction ID" value="UER00876"/>
</dbReference>
<feature type="binding site" evidence="8">
    <location>
        <position position="24"/>
    </location>
    <ligand>
        <name>Mg(2+)</name>
        <dbReference type="ChEBI" id="CHEBI:18420"/>
    </ligand>
</feature>
<reference evidence="10" key="1">
    <citation type="submission" date="2020-03" db="EMBL/GenBank/DDBJ databases">
        <authorList>
            <person name="Chebbi M.A."/>
            <person name="Drezen J.M."/>
        </authorList>
    </citation>
    <scope>NUCLEOTIDE SEQUENCE</scope>
    <source>
        <tissue evidence="10">Whole body</tissue>
    </source>
</reference>
<evidence type="ECO:0000313" key="10">
    <source>
        <dbReference type="EMBL" id="KAG8036923.1"/>
    </source>
</evidence>
<evidence type="ECO:0000256" key="5">
    <source>
        <dbReference type="ARBA" id="ARBA00022842"/>
    </source>
</evidence>
<feature type="compositionally biased region" description="Basic and acidic residues" evidence="9">
    <location>
        <begin position="301"/>
        <end position="331"/>
    </location>
</feature>
<dbReference type="HAMAP" id="MF_01681">
    <property type="entry name" value="Salvage_MtnC"/>
    <property type="match status" value="1"/>
</dbReference>
<feature type="compositionally biased region" description="Basic and acidic residues" evidence="9">
    <location>
        <begin position="465"/>
        <end position="474"/>
    </location>
</feature>
<feature type="region of interest" description="Disordered" evidence="9">
    <location>
        <begin position="268"/>
        <end position="663"/>
    </location>
</feature>
<evidence type="ECO:0000313" key="11">
    <source>
        <dbReference type="Proteomes" id="UP000729913"/>
    </source>
</evidence>
<dbReference type="CDD" id="cd01629">
    <property type="entry name" value="HAD_EP"/>
    <property type="match status" value="1"/>
</dbReference>
<sequence>MAGEKRNQDQEQDTQRKETIVIVDIEGTTTSISFVKETLFPYVRENLKDYVEKKWNDAEFKDDIAKLKEQAEKDAADKVEGLVSITGETPEETKESLMKNVLWQMDNDRKSGALKQLQGHMWRDAYKSGAVKGHVYEDVPKALEDWTKNGRKVYVYSSGSVEAQKLLFGHSEHGDLLKYFSDYFDTEVGPKQEAASYKNILTKIKCDDASKVLFLTDIPKEAKAAVEAGMASVVVTREGNAALTAEEKTTYSTVKSFLDLAFQSSAKRQKVDSSEAAEEPKKSEEPPVKAAEPAEAAVEDVEMKDVSEKEVEKKVEAKSVAAEEEKSKPVEKVTPVKPTETHKEAMECETTTDAAVEPEKSSTEAEKVTEDEAACPKKVEEKVTKEANDKPSKEADEKTTKEAEQKTTKEADQKITKDAEETVAKVSTSETDKPETEAIKSDTPVEEKTKTEQSKSEPTTNLTENKTEQAEKVVDAPIAETKMETDVDNKPETAVKEDKPTTEPPKAEESPKVEEKPEEVKEPAPVSKTETKEAEEKPAVEEAKQNGDTKSEKVESITTNGTTTEVKTNGNSTETTVAPETKEPEKAVVDNAKPEAVEPEPVKSESVKEEEKTKEEVVEKKLNGSTPTTEKTETTETAHRNGVNEEAKQNGSDESPADKESIKVKKVVDTIAADGAGEPEVVPPVPVVAATS</sequence>
<dbReference type="Proteomes" id="UP000729913">
    <property type="component" value="Unassembled WGS sequence"/>
</dbReference>
<comment type="catalytic activity">
    <reaction evidence="8">
        <text>5-methylsulfanyl-2,3-dioxopentyl phosphate + H2O = 1,2-dihydroxy-5-(methylsulfanyl)pent-1-en-3-one + phosphate</text>
        <dbReference type="Rhea" id="RHEA:21700"/>
        <dbReference type="ChEBI" id="CHEBI:15377"/>
        <dbReference type="ChEBI" id="CHEBI:43474"/>
        <dbReference type="ChEBI" id="CHEBI:49252"/>
        <dbReference type="ChEBI" id="CHEBI:58828"/>
        <dbReference type="EC" id="3.1.3.77"/>
    </reaction>
</comment>
<dbReference type="AlphaFoldDB" id="A0A8J5R2R7"/>
<keyword evidence="11" id="KW-1185">Reference proteome</keyword>
<comment type="pathway">
    <text evidence="8">Amino-acid biosynthesis; L-methionine biosynthesis via salvage pathway; L-methionine from S-methyl-5-thio-alpha-D-ribose 1-phosphate: step 4/6.</text>
</comment>
<evidence type="ECO:0000256" key="3">
    <source>
        <dbReference type="ARBA" id="ARBA00022723"/>
    </source>
</evidence>
<dbReference type="InterPro" id="IPR027511">
    <property type="entry name" value="ENOPH1_eukaryotes"/>
</dbReference>
<organism evidence="10 11">
    <name type="scientific">Cotesia typhae</name>
    <dbReference type="NCBI Taxonomy" id="2053667"/>
    <lineage>
        <taxon>Eukaryota</taxon>
        <taxon>Metazoa</taxon>
        <taxon>Ecdysozoa</taxon>
        <taxon>Arthropoda</taxon>
        <taxon>Hexapoda</taxon>
        <taxon>Insecta</taxon>
        <taxon>Pterygota</taxon>
        <taxon>Neoptera</taxon>
        <taxon>Endopterygota</taxon>
        <taxon>Hymenoptera</taxon>
        <taxon>Apocrita</taxon>
        <taxon>Ichneumonoidea</taxon>
        <taxon>Braconidae</taxon>
        <taxon>Microgastrinae</taxon>
        <taxon>Cotesia</taxon>
    </lineage>
</organism>
<keyword evidence="6 8" id="KW-0486">Methionine biosynthesis</keyword>